<dbReference type="RefSeq" id="WP_179605049.1">
    <property type="nucleotide sequence ID" value="NZ_BAABEH010000001.1"/>
</dbReference>
<feature type="chain" id="PRO_5038907578" description="Lactococcin 972 family bacteriocin" evidence="1">
    <location>
        <begin position="35"/>
        <end position="104"/>
    </location>
</feature>
<evidence type="ECO:0000313" key="2">
    <source>
        <dbReference type="EMBL" id="NYJ23086.1"/>
    </source>
</evidence>
<dbReference type="InterPro" id="IPR006311">
    <property type="entry name" value="TAT_signal"/>
</dbReference>
<dbReference type="AlphaFoldDB" id="A0A853CQ99"/>
<proteinExistence type="predicted"/>
<sequence length="104" mass="11436">MVTNILNRTTRHSRRARLLLSCAAGAAVAGGVLAAAAPAAAIITPHISVHTYQAYNYADSYGQVQHWDKVGGKYLYGNWAPRGTWSNQSSCWTGVQDYWYNFKA</sequence>
<dbReference type="EMBL" id="JACCFL010000001">
    <property type="protein sequence ID" value="NYJ23086.1"/>
    <property type="molecule type" value="Genomic_DNA"/>
</dbReference>
<gene>
    <name evidence="2" type="ORF">HNR13_001373</name>
</gene>
<dbReference type="PROSITE" id="PS51318">
    <property type="entry name" value="TAT"/>
    <property type="match status" value="1"/>
</dbReference>
<evidence type="ECO:0000313" key="3">
    <source>
        <dbReference type="Proteomes" id="UP000578352"/>
    </source>
</evidence>
<name>A0A853CQ99_9MICO</name>
<evidence type="ECO:0008006" key="4">
    <source>
        <dbReference type="Google" id="ProtNLM"/>
    </source>
</evidence>
<reference evidence="2 3" key="1">
    <citation type="submission" date="2020-07" db="EMBL/GenBank/DDBJ databases">
        <title>Sequencing the genomes of 1000 actinobacteria strains.</title>
        <authorList>
            <person name="Klenk H.-P."/>
        </authorList>
    </citation>
    <scope>NUCLEOTIDE SEQUENCE [LARGE SCALE GENOMIC DNA]</scope>
    <source>
        <strain evidence="2 3">DSM 15165</strain>
    </source>
</reference>
<accession>A0A853CQ99</accession>
<comment type="caution">
    <text evidence="2">The sequence shown here is derived from an EMBL/GenBank/DDBJ whole genome shotgun (WGS) entry which is preliminary data.</text>
</comment>
<feature type="signal peptide" evidence="1">
    <location>
        <begin position="1"/>
        <end position="34"/>
    </location>
</feature>
<protein>
    <recommendedName>
        <fullName evidence="4">Lactococcin 972 family bacteriocin</fullName>
    </recommendedName>
</protein>
<organism evidence="2 3">
    <name type="scientific">Leifsonia shinshuensis</name>
    <dbReference type="NCBI Taxonomy" id="150026"/>
    <lineage>
        <taxon>Bacteria</taxon>
        <taxon>Bacillati</taxon>
        <taxon>Actinomycetota</taxon>
        <taxon>Actinomycetes</taxon>
        <taxon>Micrococcales</taxon>
        <taxon>Microbacteriaceae</taxon>
        <taxon>Leifsonia</taxon>
    </lineage>
</organism>
<dbReference type="Proteomes" id="UP000578352">
    <property type="component" value="Unassembled WGS sequence"/>
</dbReference>
<evidence type="ECO:0000256" key="1">
    <source>
        <dbReference type="SAM" id="SignalP"/>
    </source>
</evidence>
<keyword evidence="1" id="KW-0732">Signal</keyword>